<evidence type="ECO:0000313" key="1">
    <source>
        <dbReference type="EMBL" id="GEA67363.1"/>
    </source>
</evidence>
<protein>
    <submittedName>
        <fullName evidence="1">Uncharacterized protein</fullName>
    </submittedName>
</protein>
<sequence>MSRLTLPFYHEFFEILESNEILNWRANDFVRAIFSKRKNIGDQDRQLVYRGLAILVECKYLNREKKVENNRIYRYSEAPRLKLHKENIQQEKIKEVLAIEQDIIEKSLQRIKVEQILLQDITNKHPDFEKFLKKYEVYISKKIIELETKVIFIREIINDIECF</sequence>
<accession>A0A4Y3J6G6</accession>
<gene>
    <name evidence="1" type="ORF">PA3_15210</name>
</gene>
<reference evidence="1 2" key="1">
    <citation type="submission" date="2019-06" db="EMBL/GenBank/DDBJ databases">
        <title>Whole genome shotgun sequence of Acinetobacter pittii NBRC 110514.</title>
        <authorList>
            <person name="Hosoyama A."/>
            <person name="Uohara A."/>
            <person name="Ohji S."/>
            <person name="Ichikawa N."/>
        </authorList>
    </citation>
    <scope>NUCLEOTIDE SEQUENCE [LARGE SCALE GENOMIC DNA]</scope>
    <source>
        <strain evidence="1 2">NBRC 110514</strain>
    </source>
</reference>
<dbReference type="RefSeq" id="WP_141315341.1">
    <property type="nucleotide sequence ID" value="NZ_BJLJ01000006.1"/>
</dbReference>
<comment type="caution">
    <text evidence="1">The sequence shown here is derived from an EMBL/GenBank/DDBJ whole genome shotgun (WGS) entry which is preliminary data.</text>
</comment>
<dbReference type="Proteomes" id="UP000317717">
    <property type="component" value="Unassembled WGS sequence"/>
</dbReference>
<organism evidence="1 2">
    <name type="scientific">Acinetobacter pittii</name>
    <name type="common">Acinetobacter genomosp. 3</name>
    <dbReference type="NCBI Taxonomy" id="48296"/>
    <lineage>
        <taxon>Bacteria</taxon>
        <taxon>Pseudomonadati</taxon>
        <taxon>Pseudomonadota</taxon>
        <taxon>Gammaproteobacteria</taxon>
        <taxon>Moraxellales</taxon>
        <taxon>Moraxellaceae</taxon>
        <taxon>Acinetobacter</taxon>
        <taxon>Acinetobacter calcoaceticus/baumannii complex</taxon>
    </lineage>
</organism>
<proteinExistence type="predicted"/>
<name>A0A4Y3J6G6_ACIPI</name>
<dbReference type="EMBL" id="BJLJ01000006">
    <property type="protein sequence ID" value="GEA67363.1"/>
    <property type="molecule type" value="Genomic_DNA"/>
</dbReference>
<evidence type="ECO:0000313" key="2">
    <source>
        <dbReference type="Proteomes" id="UP000317717"/>
    </source>
</evidence>
<dbReference type="AlphaFoldDB" id="A0A4Y3J6G6"/>